<protein>
    <submittedName>
        <fullName evidence="2">Uncharacterized protein</fullName>
    </submittedName>
</protein>
<keyword evidence="3" id="KW-1185">Reference proteome</keyword>
<keyword evidence="1" id="KW-0812">Transmembrane</keyword>
<keyword evidence="1" id="KW-0472">Membrane</keyword>
<gene>
    <name evidence="2" type="ORF">GGU10DRAFT_361653</name>
</gene>
<dbReference type="Proteomes" id="UP001163798">
    <property type="component" value="Unassembled WGS sequence"/>
</dbReference>
<proteinExistence type="predicted"/>
<dbReference type="EMBL" id="MU793434">
    <property type="protein sequence ID" value="KAJ3783140.1"/>
    <property type="molecule type" value="Genomic_DNA"/>
</dbReference>
<sequence length="373" mass="42218">MLSKSVASDFQSSRSDGEYMRYLIHRSPRLLLLSFLLFFILKLLELCWPEIHLANLSTVNMFKEISTLGFSLFTFWSLYLLSPFPTACAAPTPEGLGPNIYDVTRSPEFAHANPVSNPVSNHGQAATVAAVWGQKSYRLFRSWMTDFYPAIISLDDKNKYFKDGDFTRYLGRNLADDGKGRVGRNNVGVFEYKGRSNSNNLQLVIKVLSHPSLDDGVYGEAITLDDMGLYVASGFVLCTTAHSVKDPRTGKIKTVKQNSNRPAILMKRVGGEPITETPEWKNGNKKGRNRMMADVELLVKAKVLDIWAKHGFIYMDLNMGNVHIFFNSQSRIIDAQLFDFGYPGVVAVKRGTRQAEVEELFEHCWDHFWPLEH</sequence>
<evidence type="ECO:0000256" key="1">
    <source>
        <dbReference type="SAM" id="Phobius"/>
    </source>
</evidence>
<evidence type="ECO:0000313" key="2">
    <source>
        <dbReference type="EMBL" id="KAJ3783140.1"/>
    </source>
</evidence>
<dbReference type="AlphaFoldDB" id="A0AA38NP56"/>
<organism evidence="2 3">
    <name type="scientific">Lentinula aff. detonsa</name>
    <dbReference type="NCBI Taxonomy" id="2804958"/>
    <lineage>
        <taxon>Eukaryota</taxon>
        <taxon>Fungi</taxon>
        <taxon>Dikarya</taxon>
        <taxon>Basidiomycota</taxon>
        <taxon>Agaricomycotina</taxon>
        <taxon>Agaricomycetes</taxon>
        <taxon>Agaricomycetidae</taxon>
        <taxon>Agaricales</taxon>
        <taxon>Marasmiineae</taxon>
        <taxon>Omphalotaceae</taxon>
        <taxon>Lentinula</taxon>
    </lineage>
</organism>
<evidence type="ECO:0000313" key="3">
    <source>
        <dbReference type="Proteomes" id="UP001163798"/>
    </source>
</evidence>
<name>A0AA38NP56_9AGAR</name>
<comment type="caution">
    <text evidence="2">The sequence shown here is derived from an EMBL/GenBank/DDBJ whole genome shotgun (WGS) entry which is preliminary data.</text>
</comment>
<accession>A0AA38NP56</accession>
<feature type="transmembrane region" description="Helical" evidence="1">
    <location>
        <begin position="30"/>
        <end position="49"/>
    </location>
</feature>
<reference evidence="2" key="1">
    <citation type="submission" date="2022-08" db="EMBL/GenBank/DDBJ databases">
        <authorList>
            <consortium name="DOE Joint Genome Institute"/>
            <person name="Min B."/>
            <person name="Riley R."/>
            <person name="Sierra-Patev S."/>
            <person name="Naranjo-Ortiz M."/>
            <person name="Looney B."/>
            <person name="Konkel Z."/>
            <person name="Slot J.C."/>
            <person name="Sakamoto Y."/>
            <person name="Steenwyk J.L."/>
            <person name="Rokas A."/>
            <person name="Carro J."/>
            <person name="Camarero S."/>
            <person name="Ferreira P."/>
            <person name="Molpeceres G."/>
            <person name="Ruiz-Duenas F.J."/>
            <person name="Serrano A."/>
            <person name="Henrissat B."/>
            <person name="Drula E."/>
            <person name="Hughes K.W."/>
            <person name="Mata J.L."/>
            <person name="Ishikawa N.K."/>
            <person name="Vargas-Isla R."/>
            <person name="Ushijima S."/>
            <person name="Smith C.A."/>
            <person name="Ahrendt S."/>
            <person name="Andreopoulos W."/>
            <person name="He G."/>
            <person name="Labutti K."/>
            <person name="Lipzen A."/>
            <person name="Ng V."/>
            <person name="Sandor L."/>
            <person name="Barry K."/>
            <person name="Martinez A.T."/>
            <person name="Xiao Y."/>
            <person name="Gibbons J.G."/>
            <person name="Terashima K."/>
            <person name="Hibbett D.S."/>
            <person name="Grigoriev I.V."/>
        </authorList>
    </citation>
    <scope>NUCLEOTIDE SEQUENCE</scope>
    <source>
        <strain evidence="2">TFB10291</strain>
    </source>
</reference>
<keyword evidence="1" id="KW-1133">Transmembrane helix</keyword>